<dbReference type="InterPro" id="IPR000515">
    <property type="entry name" value="MetI-like"/>
</dbReference>
<keyword evidence="11" id="KW-1185">Reference proteome</keyword>
<feature type="transmembrane region" description="Helical" evidence="8">
    <location>
        <begin position="66"/>
        <end position="96"/>
    </location>
</feature>
<evidence type="ECO:0000256" key="5">
    <source>
        <dbReference type="ARBA" id="ARBA00022692"/>
    </source>
</evidence>
<dbReference type="PROSITE" id="PS50928">
    <property type="entry name" value="ABC_TM1"/>
    <property type="match status" value="1"/>
</dbReference>
<evidence type="ECO:0000256" key="1">
    <source>
        <dbReference type="ARBA" id="ARBA00004651"/>
    </source>
</evidence>
<dbReference type="OrthoDB" id="45815at2157"/>
<evidence type="ECO:0000256" key="2">
    <source>
        <dbReference type="ARBA" id="ARBA00007069"/>
    </source>
</evidence>
<dbReference type="RefSeq" id="WP_162319420.1">
    <property type="nucleotide sequence ID" value="NZ_JAHQXF010000004.1"/>
</dbReference>
<reference evidence="10 11" key="1">
    <citation type="submission" date="2021-06" db="EMBL/GenBank/DDBJ databases">
        <title>New haloarchaea isolates fom saline soil.</title>
        <authorList>
            <person name="Duran-Viseras A."/>
            <person name="Sanchez-Porro C.S."/>
            <person name="Ventosa A."/>
        </authorList>
    </citation>
    <scope>NUCLEOTIDE SEQUENCE [LARGE SCALE GENOMIC DNA]</scope>
    <source>
        <strain evidence="10 11">JCM 183640</strain>
    </source>
</reference>
<dbReference type="EMBL" id="JAHQXF010000004">
    <property type="protein sequence ID" value="MBV0926309.1"/>
    <property type="molecule type" value="Genomic_DNA"/>
</dbReference>
<feature type="transmembrane region" description="Helical" evidence="8">
    <location>
        <begin position="108"/>
        <end position="130"/>
    </location>
</feature>
<feature type="transmembrane region" description="Helical" evidence="8">
    <location>
        <begin position="18"/>
        <end position="39"/>
    </location>
</feature>
<accession>A0A8J8C6K3</accession>
<dbReference type="Gene3D" id="1.10.3720.10">
    <property type="entry name" value="MetI-like"/>
    <property type="match status" value="1"/>
</dbReference>
<dbReference type="PANTHER" id="PTHR43848:SF2">
    <property type="entry name" value="PUTRESCINE TRANSPORT SYSTEM PERMEASE PROTEIN POTI"/>
    <property type="match status" value="1"/>
</dbReference>
<evidence type="ECO:0000259" key="9">
    <source>
        <dbReference type="PROSITE" id="PS50928"/>
    </source>
</evidence>
<keyword evidence="5 8" id="KW-0812">Transmembrane</keyword>
<keyword evidence="3 8" id="KW-0813">Transport</keyword>
<organism evidence="10 11">
    <name type="scientific">Haloarcula limicola</name>
    <dbReference type="NCBI Taxonomy" id="1429915"/>
    <lineage>
        <taxon>Archaea</taxon>
        <taxon>Methanobacteriati</taxon>
        <taxon>Methanobacteriota</taxon>
        <taxon>Stenosarchaea group</taxon>
        <taxon>Halobacteria</taxon>
        <taxon>Halobacteriales</taxon>
        <taxon>Haloarculaceae</taxon>
        <taxon>Haloarcula</taxon>
    </lineage>
</organism>
<sequence>MSTSTSATTRLRGLSFRAIIAVVFAFLLLPVIIVVLTSFTTQSFPAIPQEGVSLAWYEQLLQDDKLINALTVSLVVATASAILSGIIGTIAAIGFVRAEFPYKQQVSTVMLLPMIISPVITGIALVRYFGTIQLPSGYPALVLGHTVLSLPYVFLLVRSELLTFDEDLERASRVLGADPVTTFRNVTGPIISPAILAGGFIAFVVSFGEFTATQFLISPGTSTVPVVIYTMLRTGLTPTINALSVVLIVIMLVVALSSRRLTSS</sequence>
<feature type="domain" description="ABC transmembrane type-1" evidence="9">
    <location>
        <begin position="70"/>
        <end position="258"/>
    </location>
</feature>
<dbReference type="PANTHER" id="PTHR43848">
    <property type="entry name" value="PUTRESCINE TRANSPORT SYSTEM PERMEASE PROTEIN POTI"/>
    <property type="match status" value="1"/>
</dbReference>
<evidence type="ECO:0000313" key="10">
    <source>
        <dbReference type="EMBL" id="MBV0926309.1"/>
    </source>
</evidence>
<keyword evidence="7 8" id="KW-0472">Membrane</keyword>
<evidence type="ECO:0000256" key="6">
    <source>
        <dbReference type="ARBA" id="ARBA00022989"/>
    </source>
</evidence>
<evidence type="ECO:0000256" key="8">
    <source>
        <dbReference type="RuleBase" id="RU363032"/>
    </source>
</evidence>
<evidence type="ECO:0000256" key="4">
    <source>
        <dbReference type="ARBA" id="ARBA00022475"/>
    </source>
</evidence>
<dbReference type="Pfam" id="PF00528">
    <property type="entry name" value="BPD_transp_1"/>
    <property type="match status" value="1"/>
</dbReference>
<proteinExistence type="inferred from homology"/>
<feature type="transmembrane region" description="Helical" evidence="8">
    <location>
        <begin position="194"/>
        <end position="217"/>
    </location>
</feature>
<dbReference type="GO" id="GO:0005886">
    <property type="term" value="C:plasma membrane"/>
    <property type="evidence" value="ECO:0007669"/>
    <property type="project" value="UniProtKB-SubCell"/>
</dbReference>
<name>A0A8J8C6K3_9EURY</name>
<dbReference type="AlphaFoldDB" id="A0A8J8C6K3"/>
<keyword evidence="4" id="KW-1003">Cell membrane</keyword>
<comment type="subcellular location">
    <subcellularLocation>
        <location evidence="1 8">Cell membrane</location>
        <topology evidence="1 8">Multi-pass membrane protein</topology>
    </subcellularLocation>
</comment>
<dbReference type="InterPro" id="IPR035906">
    <property type="entry name" value="MetI-like_sf"/>
</dbReference>
<feature type="transmembrane region" description="Helical" evidence="8">
    <location>
        <begin position="237"/>
        <end position="256"/>
    </location>
</feature>
<comment type="similarity">
    <text evidence="2">Belongs to the binding-protein-dependent transport system permease family. CysTW subfamily.</text>
</comment>
<evidence type="ECO:0000313" key="11">
    <source>
        <dbReference type="Proteomes" id="UP000766550"/>
    </source>
</evidence>
<dbReference type="Proteomes" id="UP000766550">
    <property type="component" value="Unassembled WGS sequence"/>
</dbReference>
<evidence type="ECO:0000256" key="3">
    <source>
        <dbReference type="ARBA" id="ARBA00022448"/>
    </source>
</evidence>
<comment type="caution">
    <text evidence="10">The sequence shown here is derived from an EMBL/GenBank/DDBJ whole genome shotgun (WGS) entry which is preliminary data.</text>
</comment>
<dbReference type="CDD" id="cd06261">
    <property type="entry name" value="TM_PBP2"/>
    <property type="match status" value="1"/>
</dbReference>
<keyword evidence="6 8" id="KW-1133">Transmembrane helix</keyword>
<dbReference type="GO" id="GO:0055085">
    <property type="term" value="P:transmembrane transport"/>
    <property type="evidence" value="ECO:0007669"/>
    <property type="project" value="InterPro"/>
</dbReference>
<evidence type="ECO:0000256" key="7">
    <source>
        <dbReference type="ARBA" id="ARBA00023136"/>
    </source>
</evidence>
<gene>
    <name evidence="10" type="ORF">KTS45_19045</name>
</gene>
<dbReference type="InterPro" id="IPR051789">
    <property type="entry name" value="Bact_Polyamine_Transport"/>
</dbReference>
<dbReference type="SUPFAM" id="SSF161098">
    <property type="entry name" value="MetI-like"/>
    <property type="match status" value="1"/>
</dbReference>
<protein>
    <submittedName>
        <fullName evidence="10">ABC transporter permease</fullName>
    </submittedName>
</protein>